<comment type="similarity">
    <text evidence="1">Belongs to the universal ribosomal protein uL3 family.</text>
</comment>
<dbReference type="FunFam" id="2.40.30.10:FF:000004">
    <property type="entry name" value="50S ribosomal protein L3"/>
    <property type="match status" value="1"/>
</dbReference>
<accession>A0A2H0BX27</accession>
<keyword evidence="4 8" id="KW-0689">Ribosomal protein</keyword>
<dbReference type="GO" id="GO:0019843">
    <property type="term" value="F:rRNA binding"/>
    <property type="evidence" value="ECO:0007669"/>
    <property type="project" value="UniProtKB-KW"/>
</dbReference>
<evidence type="ECO:0000256" key="6">
    <source>
        <dbReference type="NCBIfam" id="TIGR03625"/>
    </source>
</evidence>
<keyword evidence="2" id="KW-0699">rRNA-binding</keyword>
<keyword evidence="3" id="KW-0694">RNA-binding</keyword>
<dbReference type="Gene3D" id="2.40.30.10">
    <property type="entry name" value="Translation factors"/>
    <property type="match status" value="1"/>
</dbReference>
<dbReference type="InterPro" id="IPR000597">
    <property type="entry name" value="Ribosomal_uL3"/>
</dbReference>
<dbReference type="Gene3D" id="3.30.160.810">
    <property type="match status" value="1"/>
</dbReference>
<evidence type="ECO:0000256" key="4">
    <source>
        <dbReference type="ARBA" id="ARBA00022980"/>
    </source>
</evidence>
<feature type="region of interest" description="Disordered" evidence="7">
    <location>
        <begin position="131"/>
        <end position="165"/>
    </location>
</feature>
<keyword evidence="5" id="KW-0687">Ribonucleoprotein</keyword>
<dbReference type="Pfam" id="PF00297">
    <property type="entry name" value="Ribosomal_L3"/>
    <property type="match status" value="1"/>
</dbReference>
<dbReference type="InterPro" id="IPR019927">
    <property type="entry name" value="Ribosomal_uL3_bac/org-type"/>
</dbReference>
<dbReference type="GO" id="GO:0006412">
    <property type="term" value="P:translation"/>
    <property type="evidence" value="ECO:0007669"/>
    <property type="project" value="UniProtKB-UniRule"/>
</dbReference>
<organism evidence="8 9">
    <name type="scientific">Candidatus Roizmanbacteria bacterium CG22_combo_CG10-13_8_21_14_all_38_20</name>
    <dbReference type="NCBI Taxonomy" id="1974862"/>
    <lineage>
        <taxon>Bacteria</taxon>
        <taxon>Candidatus Roizmaniibacteriota</taxon>
    </lineage>
</organism>
<dbReference type="GO" id="GO:0003735">
    <property type="term" value="F:structural constituent of ribosome"/>
    <property type="evidence" value="ECO:0007669"/>
    <property type="project" value="UniProtKB-UniRule"/>
</dbReference>
<dbReference type="NCBIfam" id="TIGR03625">
    <property type="entry name" value="L3_bact"/>
    <property type="match status" value="1"/>
</dbReference>
<evidence type="ECO:0000256" key="7">
    <source>
        <dbReference type="SAM" id="MobiDB-lite"/>
    </source>
</evidence>
<evidence type="ECO:0000256" key="2">
    <source>
        <dbReference type="ARBA" id="ARBA00022730"/>
    </source>
</evidence>
<dbReference type="PANTHER" id="PTHR11229:SF16">
    <property type="entry name" value="LARGE RIBOSOMAL SUBUNIT PROTEIN UL3C"/>
    <property type="match status" value="1"/>
</dbReference>
<sequence length="207" mass="22485">MIKGLIGRKLDQTEFFTEQGKRLVVTRINTGPCFVLQLKTVDKDGYDAVQIGFEAYRKNKDPKTKTGVAKKAGLTETPRFLMEIESSDNELKLGEKIIVDQVFEIGDTVKITGTTKGKGFQGVIKRWGFKGDSRTHGTKHTERAPGSIGSSATPSRVLKGKKMSGRMGGVQQTVGRLKVVAVDAEQNILTVAGVVPGPKKGLLKIVK</sequence>
<dbReference type="Proteomes" id="UP000231246">
    <property type="component" value="Unassembled WGS sequence"/>
</dbReference>
<dbReference type="SUPFAM" id="SSF50447">
    <property type="entry name" value="Translation proteins"/>
    <property type="match status" value="1"/>
</dbReference>
<dbReference type="AlphaFoldDB" id="A0A2H0BX27"/>
<evidence type="ECO:0000313" key="9">
    <source>
        <dbReference type="Proteomes" id="UP000231246"/>
    </source>
</evidence>
<comment type="caution">
    <text evidence="8">The sequence shown here is derived from an EMBL/GenBank/DDBJ whole genome shotgun (WGS) entry which is preliminary data.</text>
</comment>
<evidence type="ECO:0000256" key="5">
    <source>
        <dbReference type="ARBA" id="ARBA00023274"/>
    </source>
</evidence>
<proteinExistence type="inferred from homology"/>
<evidence type="ECO:0000256" key="1">
    <source>
        <dbReference type="ARBA" id="ARBA00006540"/>
    </source>
</evidence>
<reference evidence="8 9" key="1">
    <citation type="submission" date="2017-09" db="EMBL/GenBank/DDBJ databases">
        <title>Depth-based differentiation of microbial function through sediment-hosted aquifers and enrichment of novel symbionts in the deep terrestrial subsurface.</title>
        <authorList>
            <person name="Probst A.J."/>
            <person name="Ladd B."/>
            <person name="Jarett J.K."/>
            <person name="Geller-Mcgrath D.E."/>
            <person name="Sieber C.M."/>
            <person name="Emerson J.B."/>
            <person name="Anantharaman K."/>
            <person name="Thomas B.C."/>
            <person name="Malmstrom R."/>
            <person name="Stieglmeier M."/>
            <person name="Klingl A."/>
            <person name="Woyke T."/>
            <person name="Ryan C.M."/>
            <person name="Banfield J.F."/>
        </authorList>
    </citation>
    <scope>NUCLEOTIDE SEQUENCE [LARGE SCALE GENOMIC DNA]</scope>
    <source>
        <strain evidence="8">CG22_combo_CG10-13_8_21_14_all_38_20</strain>
    </source>
</reference>
<dbReference type="InterPro" id="IPR009000">
    <property type="entry name" value="Transl_B-barrel_sf"/>
</dbReference>
<evidence type="ECO:0000256" key="3">
    <source>
        <dbReference type="ARBA" id="ARBA00022884"/>
    </source>
</evidence>
<gene>
    <name evidence="8" type="ORF">COW99_00515</name>
</gene>
<dbReference type="EMBL" id="PCTA01000003">
    <property type="protein sequence ID" value="PIP62154.1"/>
    <property type="molecule type" value="Genomic_DNA"/>
</dbReference>
<name>A0A2H0BX27_9BACT</name>
<dbReference type="GO" id="GO:0022625">
    <property type="term" value="C:cytosolic large ribosomal subunit"/>
    <property type="evidence" value="ECO:0007669"/>
    <property type="project" value="TreeGrafter"/>
</dbReference>
<protein>
    <recommendedName>
        <fullName evidence="6">50S ribosomal protein L3</fullName>
    </recommendedName>
</protein>
<evidence type="ECO:0000313" key="8">
    <source>
        <dbReference type="EMBL" id="PIP62154.1"/>
    </source>
</evidence>
<feature type="compositionally biased region" description="Basic and acidic residues" evidence="7">
    <location>
        <begin position="131"/>
        <end position="143"/>
    </location>
</feature>
<dbReference type="PANTHER" id="PTHR11229">
    <property type="entry name" value="50S RIBOSOMAL PROTEIN L3"/>
    <property type="match status" value="1"/>
</dbReference>